<dbReference type="PANTHER" id="PTHR42737">
    <property type="entry name" value="GLUTATHIONE REDUCTASE"/>
    <property type="match status" value="1"/>
</dbReference>
<dbReference type="PaxDb" id="6945-B7PR82"/>
<keyword evidence="4" id="KW-1015">Disulfide bond</keyword>
<evidence type="ECO:0000259" key="7">
    <source>
        <dbReference type="Pfam" id="PF07992"/>
    </source>
</evidence>
<dbReference type="EnsemblMetazoa" id="ISCW019121-RA">
    <property type="protein sequence ID" value="ISCW019121-PA"/>
    <property type="gene ID" value="ISCW019121"/>
</dbReference>
<dbReference type="GO" id="GO:0004791">
    <property type="term" value="F:thioredoxin-disulfide reductase (NADPH) activity"/>
    <property type="evidence" value="ECO:0000318"/>
    <property type="project" value="GO_Central"/>
</dbReference>
<comment type="cofactor">
    <cofactor evidence="1">
        <name>FAD</name>
        <dbReference type="ChEBI" id="CHEBI:57692"/>
    </cofactor>
</comment>
<dbReference type="PRINTS" id="PR00945">
    <property type="entry name" value="HGRDTASE"/>
</dbReference>
<dbReference type="EC" id="1.8.1.7" evidence="8"/>
<dbReference type="PANTHER" id="PTHR42737:SF2">
    <property type="entry name" value="GLUTATHIONE REDUCTASE"/>
    <property type="match status" value="1"/>
</dbReference>
<dbReference type="HOGENOM" id="CLU_685670_0_0_1"/>
<dbReference type="VEuPathDB" id="VectorBase:ISCW019121"/>
<keyword evidence="11" id="KW-1267">Proteomics identification</keyword>
<evidence type="ECO:0000256" key="2">
    <source>
        <dbReference type="ARBA" id="ARBA00007532"/>
    </source>
</evidence>
<dbReference type="GO" id="GO:0005739">
    <property type="term" value="C:mitochondrion"/>
    <property type="evidence" value="ECO:0000318"/>
    <property type="project" value="GO_Central"/>
</dbReference>
<dbReference type="VEuPathDB" id="VectorBase:ISCP_008413"/>
<evidence type="ECO:0000313" key="10">
    <source>
        <dbReference type="Proteomes" id="UP000001555"/>
    </source>
</evidence>
<dbReference type="STRING" id="6945.B7PR82"/>
<keyword evidence="10" id="KW-1185">Reference proteome</keyword>
<dbReference type="EMBL" id="ABJB010367447">
    <property type="status" value="NOT_ANNOTATED_CDS"/>
    <property type="molecule type" value="Genomic_DNA"/>
</dbReference>
<dbReference type="InParanoid" id="B7PR82"/>
<protein>
    <submittedName>
        <fullName evidence="8 9">Thioredoxin reductase, putative</fullName>
        <ecNumber evidence="8">1.8.1.7</ecNumber>
    </submittedName>
</protein>
<feature type="region of interest" description="Disordered" evidence="6">
    <location>
        <begin position="76"/>
        <end position="103"/>
    </location>
</feature>
<dbReference type="InterPro" id="IPR046952">
    <property type="entry name" value="GSHR/TRXR-like"/>
</dbReference>
<dbReference type="Gene3D" id="3.50.50.60">
    <property type="entry name" value="FAD/NAD(P)-binding domain"/>
    <property type="match status" value="1"/>
</dbReference>
<dbReference type="EMBL" id="DS770988">
    <property type="protein sequence ID" value="EEC09104.1"/>
    <property type="molecule type" value="Genomic_DNA"/>
</dbReference>
<sequence>MPPIQNGTNLSETIEKIVKSNTVVIFSLSDDPVCKQRDGRIDVWGAGCDPRGMHTRLLPLCCSNVAVEESLLRIPPSRQCSSGSPSGASSDAEEYGPPLQDALSQRTGVSGLPQVFVGGEFLGGSEDTAVAYAKGNLGNLLAGLSDYDYDLVVIGGGSGGLAASKVTDKKGKEKFITASDFILAMGERPKYPDIPGAREYAITSDDLFFLPHCPGKTLVVGASYVALECAGFLKAMGMDVTVMVRSILLRGFDQDMAERIGTYMAEEGIRFIRPCVPTKLERVEEGSPGRIVVTADADGKELVEEYNTVLFAVGRESCTRGIGLEKVGVEVNLKSGKVPAVAERTSVNHIFAVGDVLDGRPELTPVAIQAGTLLARRLYGGSDVQVGGPSHSLCLSFLLGTF</sequence>
<dbReference type="GO" id="GO:0004362">
    <property type="term" value="F:glutathione-disulfide reductase (NADPH) activity"/>
    <property type="evidence" value="ECO:0007669"/>
    <property type="project" value="UniProtKB-EC"/>
</dbReference>
<evidence type="ECO:0007829" key="11">
    <source>
        <dbReference type="PeptideAtlas" id="B7PR82"/>
    </source>
</evidence>
<dbReference type="GO" id="GO:0005829">
    <property type="term" value="C:cytosol"/>
    <property type="evidence" value="ECO:0000318"/>
    <property type="project" value="GO_Central"/>
</dbReference>
<dbReference type="Gene3D" id="3.40.30.10">
    <property type="entry name" value="Glutaredoxin"/>
    <property type="match status" value="1"/>
</dbReference>
<evidence type="ECO:0000256" key="5">
    <source>
        <dbReference type="ARBA" id="ARBA00023284"/>
    </source>
</evidence>
<gene>
    <name evidence="8" type="ORF">IscW_ISCW019121</name>
</gene>
<dbReference type="VEuPathDB" id="VectorBase:ISCI019121"/>
<evidence type="ECO:0000256" key="3">
    <source>
        <dbReference type="ARBA" id="ARBA00023002"/>
    </source>
</evidence>
<dbReference type="SUPFAM" id="SSF51905">
    <property type="entry name" value="FAD/NAD(P)-binding domain"/>
    <property type="match status" value="1"/>
</dbReference>
<comment type="similarity">
    <text evidence="2">Belongs to the class-I pyridine nucleotide-disulfide oxidoreductase family.</text>
</comment>
<dbReference type="GO" id="GO:0045454">
    <property type="term" value="P:cell redox homeostasis"/>
    <property type="evidence" value="ECO:0000318"/>
    <property type="project" value="GO_Central"/>
</dbReference>
<proteinExistence type="evidence at protein level"/>
<dbReference type="OrthoDB" id="5956163at2759"/>
<dbReference type="Proteomes" id="UP000001555">
    <property type="component" value="Unassembled WGS sequence"/>
</dbReference>
<dbReference type="EMBL" id="ABJB010772444">
    <property type="status" value="NOT_ANNOTATED_CDS"/>
    <property type="molecule type" value="Genomic_DNA"/>
</dbReference>
<dbReference type="AlphaFoldDB" id="B7PR82"/>
<dbReference type="InterPro" id="IPR036188">
    <property type="entry name" value="FAD/NAD-bd_sf"/>
</dbReference>
<evidence type="ECO:0000256" key="4">
    <source>
        <dbReference type="ARBA" id="ARBA00023157"/>
    </source>
</evidence>
<name>B7PR82_IXOSC</name>
<dbReference type="InterPro" id="IPR036249">
    <property type="entry name" value="Thioredoxin-like_sf"/>
</dbReference>
<reference evidence="8 10" key="1">
    <citation type="submission" date="2008-03" db="EMBL/GenBank/DDBJ databases">
        <title>Annotation of Ixodes scapularis.</title>
        <authorList>
            <consortium name="Ixodes scapularis Genome Project Consortium"/>
            <person name="Caler E."/>
            <person name="Hannick L.I."/>
            <person name="Bidwell S."/>
            <person name="Joardar V."/>
            <person name="Thiagarajan M."/>
            <person name="Amedeo P."/>
            <person name="Galinsky K.J."/>
            <person name="Schobel S."/>
            <person name="Inman J."/>
            <person name="Hostetler J."/>
            <person name="Miller J."/>
            <person name="Hammond M."/>
            <person name="Megy K."/>
            <person name="Lawson D."/>
            <person name="Kodira C."/>
            <person name="Sutton G."/>
            <person name="Meyer J."/>
            <person name="Hill C.A."/>
            <person name="Birren B."/>
            <person name="Nene V."/>
            <person name="Collins F."/>
            <person name="Alarcon-Chaidez F."/>
            <person name="Wikel S."/>
            <person name="Strausberg R."/>
        </authorList>
    </citation>
    <scope>NUCLEOTIDE SEQUENCE [LARGE SCALE GENOMIC DNA]</scope>
    <source>
        <strain evidence="10">Wikel</strain>
        <strain evidence="8">Wikel colony</strain>
    </source>
</reference>
<evidence type="ECO:0000313" key="8">
    <source>
        <dbReference type="EMBL" id="EEC09104.1"/>
    </source>
</evidence>
<dbReference type="GO" id="GO:0005737">
    <property type="term" value="C:cytoplasm"/>
    <property type="evidence" value="ECO:0000318"/>
    <property type="project" value="GO_Central"/>
</dbReference>
<feature type="domain" description="FAD/NAD(P)-binding" evidence="7">
    <location>
        <begin position="165"/>
        <end position="371"/>
    </location>
</feature>
<dbReference type="GO" id="GO:0050660">
    <property type="term" value="F:flavin adenine dinucleotide binding"/>
    <property type="evidence" value="ECO:0007669"/>
    <property type="project" value="InterPro"/>
</dbReference>
<organism>
    <name type="scientific">Ixodes scapularis</name>
    <name type="common">Black-legged tick</name>
    <name type="synonym">Deer tick</name>
    <dbReference type="NCBI Taxonomy" id="6945"/>
    <lineage>
        <taxon>Eukaryota</taxon>
        <taxon>Metazoa</taxon>
        <taxon>Ecdysozoa</taxon>
        <taxon>Arthropoda</taxon>
        <taxon>Chelicerata</taxon>
        <taxon>Arachnida</taxon>
        <taxon>Acari</taxon>
        <taxon>Parasitiformes</taxon>
        <taxon>Ixodida</taxon>
        <taxon>Ixodoidea</taxon>
        <taxon>Ixodidae</taxon>
        <taxon>Ixodinae</taxon>
        <taxon>Ixodes</taxon>
    </lineage>
</organism>
<keyword evidence="3 8" id="KW-0560">Oxidoreductase</keyword>
<accession>B7PR82</accession>
<dbReference type="Pfam" id="PF07992">
    <property type="entry name" value="Pyr_redox_2"/>
    <property type="match status" value="1"/>
</dbReference>
<evidence type="ECO:0000256" key="6">
    <source>
        <dbReference type="SAM" id="MobiDB-lite"/>
    </source>
</evidence>
<dbReference type="EMBL" id="ABJB010455316">
    <property type="status" value="NOT_ANNOTATED_CDS"/>
    <property type="molecule type" value="Genomic_DNA"/>
</dbReference>
<feature type="compositionally biased region" description="Low complexity" evidence="6">
    <location>
        <begin position="76"/>
        <end position="90"/>
    </location>
</feature>
<dbReference type="PROSITE" id="PS51354">
    <property type="entry name" value="GLUTAREDOXIN_2"/>
    <property type="match status" value="1"/>
</dbReference>
<keyword evidence="5" id="KW-0676">Redox-active center</keyword>
<dbReference type="InterPro" id="IPR023753">
    <property type="entry name" value="FAD/NAD-binding_dom"/>
</dbReference>
<dbReference type="EMBL" id="ABJB010440748">
    <property type="status" value="NOT_ANNOTATED_CDS"/>
    <property type="molecule type" value="Genomic_DNA"/>
</dbReference>
<reference evidence="9" key="2">
    <citation type="submission" date="2020-05" db="UniProtKB">
        <authorList>
            <consortium name="EnsemblMetazoa"/>
        </authorList>
    </citation>
    <scope>IDENTIFICATION</scope>
    <source>
        <strain evidence="9">wikel</strain>
    </source>
</reference>
<evidence type="ECO:0000256" key="1">
    <source>
        <dbReference type="ARBA" id="ARBA00001974"/>
    </source>
</evidence>
<dbReference type="FunFam" id="3.50.50.60:FF:000012">
    <property type="entry name" value="Thioredoxin reductase 1, cytoplasmic"/>
    <property type="match status" value="1"/>
</dbReference>
<dbReference type="EMBL" id="ABJB010928873">
    <property type="status" value="NOT_ANNOTATED_CDS"/>
    <property type="molecule type" value="Genomic_DNA"/>
</dbReference>
<dbReference type="SUPFAM" id="SSF52833">
    <property type="entry name" value="Thioredoxin-like"/>
    <property type="match status" value="1"/>
</dbReference>
<evidence type="ECO:0000313" key="9">
    <source>
        <dbReference type="EnsemblMetazoa" id="ISCW019121-PA"/>
    </source>
</evidence>